<dbReference type="RefSeq" id="WP_006298065.1">
    <property type="nucleotide sequence ID" value="NZ_AEGR01000060.1"/>
</dbReference>
<evidence type="ECO:0008006" key="3">
    <source>
        <dbReference type="Google" id="ProtNLM"/>
    </source>
</evidence>
<sequence>MIQRIILIEPEAPAKPALGAPCNGCGLCCLHAPCPLGVLVSRRWHGACDALRWDAAQRCYQCGLLVPARARRGPRWWRGMVQALLRRWIAAGQGCDADVVAENIPPARR</sequence>
<evidence type="ECO:0000313" key="1">
    <source>
        <dbReference type="EMBL" id="EGI76617.1"/>
    </source>
</evidence>
<dbReference type="AlphaFoldDB" id="F3KU67"/>
<organism evidence="1 2">
    <name type="scientific">Hylemonella gracilis ATCC 19624</name>
    <dbReference type="NCBI Taxonomy" id="887062"/>
    <lineage>
        <taxon>Bacteria</taxon>
        <taxon>Pseudomonadati</taxon>
        <taxon>Pseudomonadota</taxon>
        <taxon>Betaproteobacteria</taxon>
        <taxon>Burkholderiales</taxon>
        <taxon>Comamonadaceae</taxon>
        <taxon>Hylemonella</taxon>
    </lineage>
</organism>
<name>F3KU67_9BURK</name>
<reference evidence="1 2" key="1">
    <citation type="journal article" date="2011" name="EMBO J.">
        <title>Structural diversity of bacterial flagellar motors.</title>
        <authorList>
            <person name="Chen S."/>
            <person name="Beeby M."/>
            <person name="Murphy G.E."/>
            <person name="Leadbetter J.R."/>
            <person name="Hendrixson D.R."/>
            <person name="Briegel A."/>
            <person name="Li Z."/>
            <person name="Shi J."/>
            <person name="Tocheva E.I."/>
            <person name="Muller A."/>
            <person name="Dobro M.J."/>
            <person name="Jensen G.J."/>
        </authorList>
    </citation>
    <scope>NUCLEOTIDE SEQUENCE [LARGE SCALE GENOMIC DNA]</scope>
    <source>
        <strain evidence="1 2">ATCC 19624</strain>
    </source>
</reference>
<dbReference type="eggNOG" id="ENOG5032YY6">
    <property type="taxonomic scope" value="Bacteria"/>
</dbReference>
<comment type="caution">
    <text evidence="1">The sequence shown here is derived from an EMBL/GenBank/DDBJ whole genome shotgun (WGS) entry which is preliminary data.</text>
</comment>
<dbReference type="OrthoDB" id="8536890at2"/>
<protein>
    <recommendedName>
        <fullName evidence="3">4Fe-4S ferredoxin-type domain-containing protein</fullName>
    </recommendedName>
</protein>
<proteinExistence type="predicted"/>
<dbReference type="EMBL" id="AEGR01000060">
    <property type="protein sequence ID" value="EGI76617.1"/>
    <property type="molecule type" value="Genomic_DNA"/>
</dbReference>
<evidence type="ECO:0000313" key="2">
    <source>
        <dbReference type="Proteomes" id="UP000016368"/>
    </source>
</evidence>
<gene>
    <name evidence="1" type="ORF">HGR_09995</name>
</gene>
<keyword evidence="2" id="KW-1185">Reference proteome</keyword>
<accession>F3KU67</accession>
<dbReference type="Proteomes" id="UP000016368">
    <property type="component" value="Unassembled WGS sequence"/>
</dbReference>